<evidence type="ECO:0000259" key="2">
    <source>
        <dbReference type="Pfam" id="PF01636"/>
    </source>
</evidence>
<dbReference type="GO" id="GO:0004672">
    <property type="term" value="F:protein kinase activity"/>
    <property type="evidence" value="ECO:0007669"/>
    <property type="project" value="InterPro"/>
</dbReference>
<comment type="similarity">
    <text evidence="1">Belongs to the pseudomonas-type ThrB family.</text>
</comment>
<keyword evidence="4" id="KW-1185">Reference proteome</keyword>
<evidence type="ECO:0000313" key="3">
    <source>
        <dbReference type="EMBL" id="KAB8191985.1"/>
    </source>
</evidence>
<gene>
    <name evidence="3" type="ORF">FH608_029050</name>
</gene>
<dbReference type="InterPro" id="IPR011009">
    <property type="entry name" value="Kinase-like_dom_sf"/>
</dbReference>
<name>A0A5C4W4T2_9ACTN</name>
<dbReference type="InterPro" id="IPR002575">
    <property type="entry name" value="Aminoglycoside_PTrfase"/>
</dbReference>
<dbReference type="AlphaFoldDB" id="A0A5C4W4T2"/>
<dbReference type="PROSITE" id="PS00109">
    <property type="entry name" value="PROTEIN_KINASE_TYR"/>
    <property type="match status" value="1"/>
</dbReference>
<evidence type="ECO:0000313" key="4">
    <source>
        <dbReference type="Proteomes" id="UP000312512"/>
    </source>
</evidence>
<dbReference type="OrthoDB" id="3823756at2"/>
<dbReference type="PANTHER" id="PTHR21064">
    <property type="entry name" value="AMINOGLYCOSIDE PHOSPHOTRANSFERASE DOMAIN-CONTAINING PROTEIN-RELATED"/>
    <property type="match status" value="1"/>
</dbReference>
<reference evidence="3 4" key="1">
    <citation type="submission" date="2019-10" db="EMBL/GenBank/DDBJ databases">
        <title>Nonomuraea sp. nov., isolated from Phyllanthus amarus.</title>
        <authorList>
            <person name="Klykleung N."/>
            <person name="Tanasupawat S."/>
        </authorList>
    </citation>
    <scope>NUCLEOTIDE SEQUENCE [LARGE SCALE GENOMIC DNA]</scope>
    <source>
        <strain evidence="3 4">PA1-10</strain>
    </source>
</reference>
<dbReference type="GO" id="GO:0019202">
    <property type="term" value="F:amino acid kinase activity"/>
    <property type="evidence" value="ECO:0007669"/>
    <property type="project" value="TreeGrafter"/>
</dbReference>
<dbReference type="SUPFAM" id="SSF56112">
    <property type="entry name" value="Protein kinase-like (PK-like)"/>
    <property type="match status" value="1"/>
</dbReference>
<organism evidence="3 4">
    <name type="scientific">Nonomuraea phyllanthi</name>
    <dbReference type="NCBI Taxonomy" id="2219224"/>
    <lineage>
        <taxon>Bacteria</taxon>
        <taxon>Bacillati</taxon>
        <taxon>Actinomycetota</taxon>
        <taxon>Actinomycetes</taxon>
        <taxon>Streptosporangiales</taxon>
        <taxon>Streptosporangiaceae</taxon>
        <taxon>Nonomuraea</taxon>
    </lineage>
</organism>
<dbReference type="Pfam" id="PF01636">
    <property type="entry name" value="APH"/>
    <property type="match status" value="1"/>
</dbReference>
<accession>A0A5C4W4T2</accession>
<dbReference type="EMBL" id="VDLX02000011">
    <property type="protein sequence ID" value="KAB8191985.1"/>
    <property type="molecule type" value="Genomic_DNA"/>
</dbReference>
<dbReference type="Gene3D" id="3.90.1200.10">
    <property type="match status" value="1"/>
</dbReference>
<feature type="domain" description="Aminoglycoside phosphotransferase" evidence="2">
    <location>
        <begin position="47"/>
        <end position="289"/>
    </location>
</feature>
<protein>
    <submittedName>
        <fullName evidence="3">Phosphotransferase</fullName>
    </submittedName>
</protein>
<comment type="caution">
    <text evidence="3">The sequence shown here is derived from an EMBL/GenBank/DDBJ whole genome shotgun (WGS) entry which is preliminary data.</text>
</comment>
<evidence type="ECO:0000256" key="1">
    <source>
        <dbReference type="ARBA" id="ARBA00038240"/>
    </source>
</evidence>
<dbReference type="InterPro" id="IPR050249">
    <property type="entry name" value="Pseudomonas-type_ThrB"/>
</dbReference>
<dbReference type="Gene3D" id="3.30.200.20">
    <property type="entry name" value="Phosphorylase Kinase, domain 1"/>
    <property type="match status" value="1"/>
</dbReference>
<sequence>MDAAVVLITGCGPAWAGRQNGRVTAPTDLESLPRLLAAWDLPPDTTVIPAEQGTNNRTFLLRRGGLRFVLQVSQTLSAAQVGAVHRILRRLREAGLPFRVPEPVAARGGDTVIETASGPATVCRWISGVRPDLTDRTALERFGRAAGLLGEALLGVPPEDGLGDWRGDPLAHPAVPHVGELCRRLRAAGVGAERVARLDAVARRVGREWASGGGGLPAQLIHGDLAASNVLVDEDTGEVRGLLDFEFAGVGFLVQDVMAALFYSGALETRDWRLRTAAFLRGYASVRPLDPAEADALPRLLLARAAGSALSRAGRWLDGKARLGEVTDRVRKLEDTTRWLEANGGELRSLADAGG</sequence>
<dbReference type="InterPro" id="IPR008266">
    <property type="entry name" value="Tyr_kinase_AS"/>
</dbReference>
<keyword evidence="3" id="KW-0808">Transferase</keyword>
<dbReference type="Proteomes" id="UP000312512">
    <property type="component" value="Unassembled WGS sequence"/>
</dbReference>
<dbReference type="PANTHER" id="PTHR21064:SF6">
    <property type="entry name" value="AMINOGLYCOSIDE PHOSPHOTRANSFERASE DOMAIN-CONTAINING PROTEIN"/>
    <property type="match status" value="1"/>
</dbReference>
<proteinExistence type="inferred from homology"/>